<feature type="binding site" evidence="7">
    <location>
        <begin position="363"/>
        <end position="367"/>
    </location>
    <ligand>
        <name>AMP</name>
        <dbReference type="ChEBI" id="CHEBI:456215"/>
    </ligand>
</feature>
<dbReference type="PANTHER" id="PTHR11347">
    <property type="entry name" value="CYCLIC NUCLEOTIDE PHOSPHODIESTERASE"/>
    <property type="match status" value="1"/>
</dbReference>
<dbReference type="Pfam" id="PF00233">
    <property type="entry name" value="PDEase_I"/>
    <property type="match status" value="1"/>
</dbReference>
<dbReference type="FunFam" id="1.10.1300.10:FF:000001">
    <property type="entry name" value="Phosphodiesterase"/>
    <property type="match status" value="1"/>
</dbReference>
<feature type="domain" description="PDEase" evidence="11">
    <location>
        <begin position="287"/>
        <end position="616"/>
    </location>
</feature>
<proteinExistence type="inferred from homology"/>
<feature type="binding site" evidence="8">
    <location>
        <position position="404"/>
    </location>
    <ligand>
        <name>Zn(2+)</name>
        <dbReference type="ChEBI" id="CHEBI:29105"/>
        <label>1</label>
    </ligand>
</feature>
<gene>
    <name evidence="12" type="ORF">R5R35_003059</name>
</gene>
<feature type="binding site" evidence="8">
    <location>
        <position position="404"/>
    </location>
    <ligand>
        <name>Zn(2+)</name>
        <dbReference type="ChEBI" id="CHEBI:29105"/>
        <label>2</label>
    </ligand>
</feature>
<feature type="compositionally biased region" description="Acidic residues" evidence="10">
    <location>
        <begin position="665"/>
        <end position="677"/>
    </location>
</feature>
<feature type="binding site" evidence="8">
    <location>
        <position position="367"/>
    </location>
    <ligand>
        <name>Zn(2+)</name>
        <dbReference type="ChEBI" id="CHEBI:29105"/>
        <label>1</label>
    </ligand>
</feature>
<dbReference type="GO" id="GO:0007619">
    <property type="term" value="P:courtship behavior"/>
    <property type="evidence" value="ECO:0007669"/>
    <property type="project" value="UniProtKB-ARBA"/>
</dbReference>
<dbReference type="GO" id="GO:0045202">
    <property type="term" value="C:synapse"/>
    <property type="evidence" value="ECO:0007669"/>
    <property type="project" value="GOC"/>
</dbReference>
<dbReference type="CDD" id="cd00077">
    <property type="entry name" value="HDc"/>
    <property type="match status" value="1"/>
</dbReference>
<keyword evidence="3 9" id="KW-0378">Hydrolase</keyword>
<dbReference type="GO" id="GO:0046872">
    <property type="term" value="F:metal ion binding"/>
    <property type="evidence" value="ECO:0007669"/>
    <property type="project" value="UniProtKB-KW"/>
</dbReference>
<dbReference type="GO" id="GO:0004114">
    <property type="term" value="F:3',5'-cyclic-nucleotide phosphodiesterase activity"/>
    <property type="evidence" value="ECO:0007669"/>
    <property type="project" value="InterPro"/>
</dbReference>
<feature type="compositionally biased region" description="Polar residues" evidence="10">
    <location>
        <begin position="133"/>
        <end position="144"/>
    </location>
</feature>
<evidence type="ECO:0000256" key="7">
    <source>
        <dbReference type="PIRSR" id="PIRSR623088-2"/>
    </source>
</evidence>
<evidence type="ECO:0000313" key="12">
    <source>
        <dbReference type="EMBL" id="KAK7793322.1"/>
    </source>
</evidence>
<dbReference type="GO" id="GO:0008355">
    <property type="term" value="P:olfactory learning"/>
    <property type="evidence" value="ECO:0007669"/>
    <property type="project" value="UniProtKB-ARBA"/>
</dbReference>
<feature type="binding site" evidence="7">
    <location>
        <position position="521"/>
    </location>
    <ligand>
        <name>AMP</name>
        <dbReference type="ChEBI" id="CHEBI:456215"/>
    </ligand>
</feature>
<evidence type="ECO:0000256" key="4">
    <source>
        <dbReference type="ARBA" id="ARBA00023149"/>
    </source>
</evidence>
<dbReference type="Gene3D" id="1.10.1300.10">
    <property type="entry name" value="3'5'-cyclic nucleotide phosphodiesterase, catalytic domain"/>
    <property type="match status" value="1"/>
</dbReference>
<reference evidence="12 13" key="1">
    <citation type="submission" date="2024-03" db="EMBL/GenBank/DDBJ databases">
        <title>The genome assembly and annotation of the cricket Gryllus longicercus Weissman &amp; Gray.</title>
        <authorList>
            <person name="Szrajer S."/>
            <person name="Gray D."/>
            <person name="Ylla G."/>
        </authorList>
    </citation>
    <scope>NUCLEOTIDE SEQUENCE [LARGE SCALE GENOMIC DNA]</scope>
    <source>
        <strain evidence="12">DAG 2021-001</strain>
        <tissue evidence="12">Whole body minus gut</tissue>
    </source>
</reference>
<dbReference type="EMBL" id="JAZDUA010000387">
    <property type="protein sequence ID" value="KAK7793322.1"/>
    <property type="molecule type" value="Genomic_DNA"/>
</dbReference>
<feature type="binding site" evidence="8">
    <location>
        <position position="403"/>
    </location>
    <ligand>
        <name>Zn(2+)</name>
        <dbReference type="ChEBI" id="CHEBI:29105"/>
        <label>1</label>
    </ligand>
</feature>
<dbReference type="GO" id="GO:0007165">
    <property type="term" value="P:signal transduction"/>
    <property type="evidence" value="ECO:0007669"/>
    <property type="project" value="InterPro"/>
</dbReference>
<comment type="similarity">
    <text evidence="9">Belongs to the cyclic nucleotide phosphodiesterase family.</text>
</comment>
<name>A0AAN9VA79_9ORTH</name>
<evidence type="ECO:0000256" key="9">
    <source>
        <dbReference type="RuleBase" id="RU363067"/>
    </source>
</evidence>
<dbReference type="GO" id="GO:0007623">
    <property type="term" value="P:circadian rhythm"/>
    <property type="evidence" value="ECO:0007669"/>
    <property type="project" value="UniProtKB-ARBA"/>
</dbReference>
<evidence type="ECO:0000256" key="6">
    <source>
        <dbReference type="PIRSR" id="PIRSR623088-1"/>
    </source>
</evidence>
<dbReference type="PROSITE" id="PS51845">
    <property type="entry name" value="PDEASE_I_2"/>
    <property type="match status" value="1"/>
</dbReference>
<feature type="binding site" evidence="7">
    <location>
        <position position="572"/>
    </location>
    <ligand>
        <name>AMP</name>
        <dbReference type="ChEBI" id="CHEBI:456215"/>
    </ligand>
</feature>
<feature type="binding site" evidence="8">
    <location>
        <position position="521"/>
    </location>
    <ligand>
        <name>Zn(2+)</name>
        <dbReference type="ChEBI" id="CHEBI:29105"/>
        <label>1</label>
    </ligand>
</feature>
<dbReference type="InterPro" id="IPR002073">
    <property type="entry name" value="PDEase_catalytic_dom"/>
</dbReference>
<comment type="function">
    <text evidence="5">Hydrolyzes the second messenger cAMP, which is a key regulator of many important physiological processes. Vital for female fertility. Required for learning/memory.</text>
</comment>
<protein>
    <recommendedName>
        <fullName evidence="9">Phosphodiesterase</fullName>
        <ecNumber evidence="9">3.1.4.-</ecNumber>
    </recommendedName>
</protein>
<dbReference type="SMART" id="SM00471">
    <property type="entry name" value="HDc"/>
    <property type="match status" value="1"/>
</dbReference>
<comment type="caution">
    <text evidence="12">The sequence shown here is derived from an EMBL/GenBank/DDBJ whole genome shotgun (WGS) entry which is preliminary data.</text>
</comment>
<dbReference type="GO" id="GO:0007268">
    <property type="term" value="P:chemical synaptic transmission"/>
    <property type="evidence" value="ECO:0007669"/>
    <property type="project" value="UniProtKB-ARBA"/>
</dbReference>
<dbReference type="InterPro" id="IPR023174">
    <property type="entry name" value="PDEase_CS"/>
</dbReference>
<dbReference type="InterPro" id="IPR003607">
    <property type="entry name" value="HD/PDEase_dom"/>
</dbReference>
<dbReference type="InterPro" id="IPR040844">
    <property type="entry name" value="PDE4_UCR"/>
</dbReference>
<dbReference type="PRINTS" id="PR00387">
    <property type="entry name" value="PDIESTERASE1"/>
</dbReference>
<dbReference type="Proteomes" id="UP001378592">
    <property type="component" value="Unassembled WGS sequence"/>
</dbReference>
<dbReference type="InterPro" id="IPR036971">
    <property type="entry name" value="PDEase_catalytic_dom_sf"/>
</dbReference>
<feature type="binding site" evidence="7">
    <location>
        <position position="404"/>
    </location>
    <ligand>
        <name>AMP</name>
        <dbReference type="ChEBI" id="CHEBI:456215"/>
    </ligand>
</feature>
<comment type="subunit">
    <text evidence="1">Monomer.</text>
</comment>
<dbReference type="GO" id="GO:0007615">
    <property type="term" value="P:anesthesia-resistant memory"/>
    <property type="evidence" value="ECO:0007669"/>
    <property type="project" value="UniProtKB-ARBA"/>
</dbReference>
<dbReference type="GO" id="GO:0007614">
    <property type="term" value="P:short-term memory"/>
    <property type="evidence" value="ECO:0007669"/>
    <property type="project" value="UniProtKB-ARBA"/>
</dbReference>
<evidence type="ECO:0000259" key="11">
    <source>
        <dbReference type="PROSITE" id="PS51845"/>
    </source>
</evidence>
<dbReference type="AlphaFoldDB" id="A0AAN9VA79"/>
<evidence type="ECO:0000256" key="1">
    <source>
        <dbReference type="ARBA" id="ARBA00011245"/>
    </source>
</evidence>
<evidence type="ECO:0000256" key="3">
    <source>
        <dbReference type="ARBA" id="ARBA00022801"/>
    </source>
</evidence>
<feature type="region of interest" description="Disordered" evidence="10">
    <location>
        <begin position="609"/>
        <end position="684"/>
    </location>
</feature>
<dbReference type="EC" id="3.1.4.-" evidence="9"/>
<evidence type="ECO:0000256" key="2">
    <source>
        <dbReference type="ARBA" id="ARBA00022723"/>
    </source>
</evidence>
<organism evidence="12 13">
    <name type="scientific">Gryllus longicercus</name>
    <dbReference type="NCBI Taxonomy" id="2509291"/>
    <lineage>
        <taxon>Eukaryota</taxon>
        <taxon>Metazoa</taxon>
        <taxon>Ecdysozoa</taxon>
        <taxon>Arthropoda</taxon>
        <taxon>Hexapoda</taxon>
        <taxon>Insecta</taxon>
        <taxon>Pterygota</taxon>
        <taxon>Neoptera</taxon>
        <taxon>Polyneoptera</taxon>
        <taxon>Orthoptera</taxon>
        <taxon>Ensifera</taxon>
        <taxon>Gryllidea</taxon>
        <taxon>Grylloidea</taxon>
        <taxon>Gryllidae</taxon>
        <taxon>Gryllinae</taxon>
        <taxon>Gryllus</taxon>
    </lineage>
</organism>
<feature type="active site" description="Proton donor" evidence="6">
    <location>
        <position position="363"/>
    </location>
</feature>
<dbReference type="GO" id="GO:0048675">
    <property type="term" value="P:axon extension"/>
    <property type="evidence" value="ECO:0007669"/>
    <property type="project" value="UniProtKB-ARBA"/>
</dbReference>
<dbReference type="PROSITE" id="PS00126">
    <property type="entry name" value="PDEASE_I_1"/>
    <property type="match status" value="1"/>
</dbReference>
<feature type="region of interest" description="Disordered" evidence="10">
    <location>
        <begin position="133"/>
        <end position="154"/>
    </location>
</feature>
<keyword evidence="13" id="KW-1185">Reference proteome</keyword>
<dbReference type="GO" id="GO:0046958">
    <property type="term" value="P:nonassociative learning"/>
    <property type="evidence" value="ECO:0007669"/>
    <property type="project" value="UniProtKB-ARBA"/>
</dbReference>
<keyword evidence="2 8" id="KW-0479">Metal-binding</keyword>
<evidence type="ECO:0000313" key="13">
    <source>
        <dbReference type="Proteomes" id="UP001378592"/>
    </source>
</evidence>
<dbReference type="Pfam" id="PF18100">
    <property type="entry name" value="PDE4_UCR"/>
    <property type="match status" value="1"/>
</dbReference>
<evidence type="ECO:0000256" key="10">
    <source>
        <dbReference type="SAM" id="MobiDB-lite"/>
    </source>
</evidence>
<evidence type="ECO:0000256" key="5">
    <source>
        <dbReference type="ARBA" id="ARBA00053071"/>
    </source>
</evidence>
<comment type="cofactor">
    <cofactor evidence="9">
        <name>a divalent metal cation</name>
        <dbReference type="ChEBI" id="CHEBI:60240"/>
    </cofactor>
    <text evidence="9">Binds 2 divalent metal cations per subunit. Site 1 may preferentially bind zinc ions, while site 2 has a preference for magnesium and/or manganese ions.</text>
</comment>
<dbReference type="SUPFAM" id="SSF109604">
    <property type="entry name" value="HD-domain/PDEase-like"/>
    <property type="match status" value="1"/>
</dbReference>
<evidence type="ECO:0000256" key="8">
    <source>
        <dbReference type="PIRSR" id="PIRSR623088-3"/>
    </source>
</evidence>
<accession>A0AAN9VA79</accession>
<keyword evidence="4" id="KW-0114">cAMP</keyword>
<feature type="region of interest" description="Disordered" evidence="10">
    <location>
        <begin position="237"/>
        <end position="266"/>
    </location>
</feature>
<sequence>MGQDWCVRRKRKRTGSGCCPCGPGLRVFPSRFDVENGASPGRSPLDGGASPSAGLVLQNLPQRRESFLYRSDSDFEMSPKSMSRNSSIASERFKETETVLDRSHGEDLIVTPFAQILASLRSVRNNFLSLTNVPSSKSRRSSGATGAATPQARSLAPGDDAYVKLAIETMEELDWCLDQLETIQTHRSVSDMASLKFKRMLNKELSHFSESSKSGNQISEYICSTFLDKQQELDLPSLRVEDAEPRAAKKKERRPHGPGTMSQISGVKRPLCHTNSFTGEKLPKHGVETAFEDELGRNLAEVDRWGIDIFRIGELSGNRPLTCVAYTCFQNRELLKTFMIPTKTFVTFMMTLEDHYVKDNPFHNSMHAADVTQSTNVLLNSPALESVFTPLEIMAALFAATIHDVDHPGLTNQFLINSSSELALMYNDESVLENHHLAVAFKLLQNDGCDIFVNMGKKQRQTLRKMVIDMVLSTDMSKHMSLLADLKTMVETKKVAGSGVLLLDNYTDRIQVLENLVHCADLSNPTKPLHLYRRWVDLLMEEFFQQGDREREQNLEISPMCDRNSATIEKSQVGFIDYIVHPLWETWADLVHPDAQDILDTLEENRDWYQSMIPPSPPPTEELQEHGHEEEEEEDGGDSGGIEVTETTASSAAGQERIRFQVTLEEGEGEEGEDVEETVSSTGM</sequence>
<dbReference type="GO" id="GO:0001661">
    <property type="term" value="P:conditioned taste aversion"/>
    <property type="evidence" value="ECO:0007669"/>
    <property type="project" value="UniProtKB-ARBA"/>
</dbReference>
<dbReference type="InterPro" id="IPR023088">
    <property type="entry name" value="PDEase"/>
</dbReference>
<dbReference type="GO" id="GO:0040040">
    <property type="term" value="P:thermosensory behavior"/>
    <property type="evidence" value="ECO:0007669"/>
    <property type="project" value="UniProtKB-ARBA"/>
</dbReference>